<dbReference type="Proteomes" id="UP001432322">
    <property type="component" value="Unassembled WGS sequence"/>
</dbReference>
<sequence>CMGAVLSGRRKKMKKLRVSKSEETSTSLSSFEEEESSLQSETDESSADDYETSQVNSSRETSASGTGTHSSDTSFGVLSLPEVEEYHNWRKDNAQDDEKWVANVKEFNRRWPVHRRITSPARLVRRLTVPKSRLGWAKAFKEVKKREYVEWEVDEDGETSHSECLAETLSPWTDSLDETTTEESEDSHA</sequence>
<feature type="compositionally biased region" description="Basic residues" evidence="1">
    <location>
        <begin position="8"/>
        <end position="18"/>
    </location>
</feature>
<feature type="compositionally biased region" description="Polar residues" evidence="1">
    <location>
        <begin position="52"/>
        <end position="76"/>
    </location>
</feature>
<feature type="region of interest" description="Disordered" evidence="1">
    <location>
        <begin position="1"/>
        <end position="76"/>
    </location>
</feature>
<evidence type="ECO:0000313" key="2">
    <source>
        <dbReference type="EMBL" id="GMT32602.1"/>
    </source>
</evidence>
<organism evidence="2 3">
    <name type="scientific">Pristionchus fissidentatus</name>
    <dbReference type="NCBI Taxonomy" id="1538716"/>
    <lineage>
        <taxon>Eukaryota</taxon>
        <taxon>Metazoa</taxon>
        <taxon>Ecdysozoa</taxon>
        <taxon>Nematoda</taxon>
        <taxon>Chromadorea</taxon>
        <taxon>Rhabditida</taxon>
        <taxon>Rhabditina</taxon>
        <taxon>Diplogasteromorpha</taxon>
        <taxon>Diplogasteroidea</taxon>
        <taxon>Neodiplogasteridae</taxon>
        <taxon>Pristionchus</taxon>
    </lineage>
</organism>
<evidence type="ECO:0000313" key="3">
    <source>
        <dbReference type="Proteomes" id="UP001432322"/>
    </source>
</evidence>
<accession>A0AAV5WKX8</accession>
<feature type="non-terminal residue" evidence="2">
    <location>
        <position position="1"/>
    </location>
</feature>
<feature type="region of interest" description="Disordered" evidence="1">
    <location>
        <begin position="155"/>
        <end position="189"/>
    </location>
</feature>
<keyword evidence="3" id="KW-1185">Reference proteome</keyword>
<protein>
    <submittedName>
        <fullName evidence="2">Uncharacterized protein</fullName>
    </submittedName>
</protein>
<dbReference type="AlphaFoldDB" id="A0AAV5WKX8"/>
<gene>
    <name evidence="2" type="ORF">PFISCL1PPCAC_23899</name>
</gene>
<feature type="compositionally biased region" description="Acidic residues" evidence="1">
    <location>
        <begin position="175"/>
        <end position="189"/>
    </location>
</feature>
<reference evidence="2" key="1">
    <citation type="submission" date="2023-10" db="EMBL/GenBank/DDBJ databases">
        <title>Genome assembly of Pristionchus species.</title>
        <authorList>
            <person name="Yoshida K."/>
            <person name="Sommer R.J."/>
        </authorList>
    </citation>
    <scope>NUCLEOTIDE SEQUENCE</scope>
    <source>
        <strain evidence="2">RS5133</strain>
    </source>
</reference>
<proteinExistence type="predicted"/>
<evidence type="ECO:0000256" key="1">
    <source>
        <dbReference type="SAM" id="MobiDB-lite"/>
    </source>
</evidence>
<name>A0AAV5WKX8_9BILA</name>
<dbReference type="EMBL" id="BTSY01000006">
    <property type="protein sequence ID" value="GMT32602.1"/>
    <property type="molecule type" value="Genomic_DNA"/>
</dbReference>
<comment type="caution">
    <text evidence="2">The sequence shown here is derived from an EMBL/GenBank/DDBJ whole genome shotgun (WGS) entry which is preliminary data.</text>
</comment>
<feature type="compositionally biased region" description="Acidic residues" evidence="1">
    <location>
        <begin position="31"/>
        <end position="51"/>
    </location>
</feature>